<feature type="transmembrane region" description="Helical" evidence="1">
    <location>
        <begin position="356"/>
        <end position="374"/>
    </location>
</feature>
<dbReference type="EMBL" id="DF157096">
    <property type="protein sequence ID" value="GAB64901.1"/>
    <property type="molecule type" value="Genomic_DNA"/>
</dbReference>
<dbReference type="Pfam" id="PF12420">
    <property type="entry name" value="DUF3671"/>
    <property type="match status" value="1"/>
</dbReference>
<dbReference type="AlphaFoldDB" id="K6UCI3"/>
<dbReference type="RefSeq" id="XP_004225302.1">
    <property type="nucleotide sequence ID" value="XM_004225254.1"/>
</dbReference>
<evidence type="ECO:0000313" key="3">
    <source>
        <dbReference type="EMBL" id="GAB64901.1"/>
    </source>
</evidence>
<evidence type="ECO:0000256" key="2">
    <source>
        <dbReference type="SAM" id="SignalP"/>
    </source>
</evidence>
<dbReference type="KEGG" id="pcy:PCYB_041030"/>
<feature type="chain" id="PRO_5003897152" evidence="2">
    <location>
        <begin position="27"/>
        <end position="403"/>
    </location>
</feature>
<dbReference type="OMA" id="YIDECEH"/>
<keyword evidence="2" id="KW-0732">Signal</keyword>
<feature type="signal peptide" evidence="2">
    <location>
        <begin position="1"/>
        <end position="26"/>
    </location>
</feature>
<feature type="transmembrane region" description="Helical" evidence="1">
    <location>
        <begin position="331"/>
        <end position="349"/>
    </location>
</feature>
<keyword evidence="1" id="KW-0472">Membrane</keyword>
<name>K6UCI3_PLACD</name>
<dbReference type="Proteomes" id="UP000006319">
    <property type="component" value="Chromosome 4"/>
</dbReference>
<keyword evidence="4" id="KW-1185">Reference proteome</keyword>
<proteinExistence type="predicted"/>
<sequence length="403" mass="46163">MMFSILPKISMLVFLLLACQYDNSLSTCRADSKKEKTIQLKTSKQLLEQIDKELESIFNSKLNLSINNEPTPEDQSNVETVHKESLSKDVEKEISLEGGQNLSSSVDNEILEKTENKEILKSPKHEEGIKENQDIFNPLKQKIANFQMINVADYTKKFGETFEKIKSMKDKALSGGMTSVMEYQKRIDEALEKINMMKENFMKQKVKDEEALKLVDYKKKIDDVFEKINMIKENLMKPKIKDEEVPKVVDDQKALKENSGFIKTEQNAVLPPSLDSMKPIKAKKIVIPNPIGMLDSQIEKILFNTYSYVDACEDNPDISANQLRLVKLKKYGIIISLPFVFALCGAVFFAEESLHFLTVIFFSLGIIISLYNLVKVLKYDIKAHGIHKPVFMDYLKSFKRCIT</sequence>
<keyword evidence="1" id="KW-1133">Transmembrane helix</keyword>
<evidence type="ECO:0000256" key="1">
    <source>
        <dbReference type="SAM" id="Phobius"/>
    </source>
</evidence>
<keyword evidence="1" id="KW-0812">Transmembrane</keyword>
<organism evidence="3 4">
    <name type="scientific">Plasmodium cynomolgi (strain B)</name>
    <dbReference type="NCBI Taxonomy" id="1120755"/>
    <lineage>
        <taxon>Eukaryota</taxon>
        <taxon>Sar</taxon>
        <taxon>Alveolata</taxon>
        <taxon>Apicomplexa</taxon>
        <taxon>Aconoidasida</taxon>
        <taxon>Haemosporida</taxon>
        <taxon>Plasmodiidae</taxon>
        <taxon>Plasmodium</taxon>
        <taxon>Plasmodium (Plasmodium)</taxon>
    </lineage>
</organism>
<gene>
    <name evidence="3" type="ORF">PCYB_041030</name>
</gene>
<evidence type="ECO:0000313" key="4">
    <source>
        <dbReference type="Proteomes" id="UP000006319"/>
    </source>
</evidence>
<protein>
    <submittedName>
        <fullName evidence="3">Pv-fam-b protein</fullName>
    </submittedName>
</protein>
<dbReference type="InterPro" id="IPR022139">
    <property type="entry name" value="Fam-L/Fam-M-like_plasmodium"/>
</dbReference>
<accession>K6UCI3</accession>
<reference evidence="3 4" key="1">
    <citation type="journal article" date="2012" name="Nat. Genet.">
        <title>Plasmodium cynomolgi genome sequences provide insight into Plasmodium vivax and the monkey malaria clade.</title>
        <authorList>
            <person name="Tachibana S."/>
            <person name="Sullivan S.A."/>
            <person name="Kawai S."/>
            <person name="Nakamura S."/>
            <person name="Kim H.R."/>
            <person name="Goto N."/>
            <person name="Arisue N."/>
            <person name="Palacpac N.M.Q."/>
            <person name="Honma H."/>
            <person name="Yagi M."/>
            <person name="Tougan T."/>
            <person name="Katakai Y."/>
            <person name="Kaneko O."/>
            <person name="Mita T."/>
            <person name="Kita K."/>
            <person name="Yasutomi Y."/>
            <person name="Sutton P.L."/>
            <person name="Shakhbatyan R."/>
            <person name="Horii T."/>
            <person name="Yasunaga T."/>
            <person name="Barnwell J.W."/>
            <person name="Escalante A.A."/>
            <person name="Carlton J.M."/>
            <person name="Tanabe K."/>
        </authorList>
    </citation>
    <scope>NUCLEOTIDE SEQUENCE [LARGE SCALE GENOMIC DNA]</scope>
    <source>
        <strain evidence="3 4">B</strain>
    </source>
</reference>
<dbReference type="VEuPathDB" id="PlasmoDB:PCYB_041030"/>
<dbReference type="OrthoDB" id="386852at2759"/>
<dbReference type="GeneID" id="14695739"/>
<dbReference type="PhylomeDB" id="K6UCI3"/>